<comment type="caution">
    <text evidence="11">The sequence shown here is derived from an EMBL/GenBank/DDBJ whole genome shotgun (WGS) entry which is preliminary data.</text>
</comment>
<keyword evidence="3 5" id="KW-0342">GTP-binding</keyword>
<accession>A0A9D1MFK2</accession>
<comment type="subunit">
    <text evidence="5">Homodimer. Polymerizes to form a dynamic ring structure in a strictly GTP-dependent manner. Interacts directly with several other division proteins.</text>
</comment>
<evidence type="ECO:0000256" key="8">
    <source>
        <dbReference type="SAM" id="MobiDB-lite"/>
    </source>
</evidence>
<evidence type="ECO:0000256" key="6">
    <source>
        <dbReference type="NCBIfam" id="TIGR00065"/>
    </source>
</evidence>
<dbReference type="InterPro" id="IPR045061">
    <property type="entry name" value="FtsZ/CetZ"/>
</dbReference>
<evidence type="ECO:0000313" key="12">
    <source>
        <dbReference type="Proteomes" id="UP000824081"/>
    </source>
</evidence>
<feature type="domain" description="Tubulin/FtsZ 2-layer sandwich" evidence="10">
    <location>
        <begin position="232"/>
        <end position="349"/>
    </location>
</feature>
<keyword evidence="5 7" id="KW-0132">Cell division</keyword>
<keyword evidence="4 5" id="KW-0717">Septation</keyword>
<dbReference type="SUPFAM" id="SSF55307">
    <property type="entry name" value="Tubulin C-terminal domain-like"/>
    <property type="match status" value="1"/>
</dbReference>
<feature type="binding site" evidence="5">
    <location>
        <begin position="46"/>
        <end position="50"/>
    </location>
    <ligand>
        <name>GTP</name>
        <dbReference type="ChEBI" id="CHEBI:37565"/>
    </ligand>
</feature>
<keyword evidence="5" id="KW-0963">Cytoplasm</keyword>
<keyword evidence="5 7" id="KW-0131">Cell cycle</keyword>
<dbReference type="EMBL" id="DVMZ01000110">
    <property type="protein sequence ID" value="HIU59306.1"/>
    <property type="molecule type" value="Genomic_DNA"/>
</dbReference>
<name>A0A9D1MFK2_9FIRM</name>
<dbReference type="GO" id="GO:0051258">
    <property type="term" value="P:protein polymerization"/>
    <property type="evidence" value="ECO:0007669"/>
    <property type="project" value="UniProtKB-UniRule"/>
</dbReference>
<dbReference type="NCBIfam" id="TIGR00065">
    <property type="entry name" value="ftsZ"/>
    <property type="match status" value="1"/>
</dbReference>
<feature type="region of interest" description="Disordered" evidence="8">
    <location>
        <begin position="465"/>
        <end position="535"/>
    </location>
</feature>
<evidence type="ECO:0000313" key="11">
    <source>
        <dbReference type="EMBL" id="HIU59306.1"/>
    </source>
</evidence>
<evidence type="ECO:0000256" key="3">
    <source>
        <dbReference type="ARBA" id="ARBA00023134"/>
    </source>
</evidence>
<feature type="binding site" evidence="5">
    <location>
        <begin position="133"/>
        <end position="135"/>
    </location>
    <ligand>
        <name>GTP</name>
        <dbReference type="ChEBI" id="CHEBI:37565"/>
    </ligand>
</feature>
<evidence type="ECO:0000256" key="2">
    <source>
        <dbReference type="ARBA" id="ARBA00022741"/>
    </source>
</evidence>
<dbReference type="InterPro" id="IPR037103">
    <property type="entry name" value="Tubulin/FtsZ-like_C"/>
</dbReference>
<organism evidence="11 12">
    <name type="scientific">Candidatus Scatosoma pullistercoris</name>
    <dbReference type="NCBI Taxonomy" id="2840934"/>
    <lineage>
        <taxon>Bacteria</taxon>
        <taxon>Bacillati</taxon>
        <taxon>Bacillota</taxon>
        <taxon>Clostridia</taxon>
        <taxon>Candidatus Scatosoma</taxon>
    </lineage>
</organism>
<evidence type="ECO:0000256" key="7">
    <source>
        <dbReference type="RuleBase" id="RU000631"/>
    </source>
</evidence>
<protein>
    <recommendedName>
        <fullName evidence="5 6">Cell division protein FtsZ</fullName>
    </recommendedName>
</protein>
<feature type="binding site" evidence="5">
    <location>
        <position position="168"/>
    </location>
    <ligand>
        <name>GTP</name>
        <dbReference type="ChEBI" id="CHEBI:37565"/>
    </ligand>
</feature>
<dbReference type="PROSITE" id="PS01134">
    <property type="entry name" value="FTSZ_1"/>
    <property type="match status" value="1"/>
</dbReference>
<dbReference type="GO" id="GO:0043093">
    <property type="term" value="P:FtsZ-dependent cytokinesis"/>
    <property type="evidence" value="ECO:0007669"/>
    <property type="project" value="UniProtKB-UniRule"/>
</dbReference>
<dbReference type="GO" id="GO:0003924">
    <property type="term" value="F:GTPase activity"/>
    <property type="evidence" value="ECO:0007669"/>
    <property type="project" value="UniProtKB-UniRule"/>
</dbReference>
<feature type="binding site" evidence="5">
    <location>
        <position position="164"/>
    </location>
    <ligand>
        <name>GTP</name>
        <dbReference type="ChEBI" id="CHEBI:37565"/>
    </ligand>
</feature>
<dbReference type="CDD" id="cd02201">
    <property type="entry name" value="FtsZ_type1"/>
    <property type="match status" value="1"/>
</dbReference>
<dbReference type="SUPFAM" id="SSF52490">
    <property type="entry name" value="Tubulin nucleotide-binding domain-like"/>
    <property type="match status" value="1"/>
</dbReference>
<dbReference type="GO" id="GO:0032153">
    <property type="term" value="C:cell division site"/>
    <property type="evidence" value="ECO:0007669"/>
    <property type="project" value="UniProtKB-UniRule"/>
</dbReference>
<feature type="domain" description="Tubulin/FtsZ GTPase" evidence="9">
    <location>
        <begin position="38"/>
        <end position="230"/>
    </location>
</feature>
<comment type="function">
    <text evidence="5 7">Essential cell division protein that forms a contractile ring structure (Z ring) at the future cell division site. The regulation of the ring assembly controls the timing and the location of cell division. One of the functions of the FtsZ ring is to recruit other cell division proteins to the septum to produce a new cell wall between the dividing cells. Binds GTP and shows GTPase activity.</text>
</comment>
<comment type="similarity">
    <text evidence="1 5 7">Belongs to the FtsZ family.</text>
</comment>
<evidence type="ECO:0000256" key="1">
    <source>
        <dbReference type="ARBA" id="ARBA00009690"/>
    </source>
</evidence>
<comment type="subcellular location">
    <subcellularLocation>
        <location evidence="5">Cytoplasm</location>
    </subcellularLocation>
    <text evidence="5">Assembles at midcell at the inner surface of the cytoplasmic membrane.</text>
</comment>
<keyword evidence="2 5" id="KW-0547">Nucleotide-binding</keyword>
<dbReference type="PANTHER" id="PTHR30314">
    <property type="entry name" value="CELL DIVISION PROTEIN FTSZ-RELATED"/>
    <property type="match status" value="1"/>
</dbReference>
<dbReference type="FunFam" id="3.40.50.1440:FF:000001">
    <property type="entry name" value="Cell division protein FtsZ"/>
    <property type="match status" value="1"/>
</dbReference>
<dbReference type="GO" id="GO:0005525">
    <property type="term" value="F:GTP binding"/>
    <property type="evidence" value="ECO:0007669"/>
    <property type="project" value="UniProtKB-UniRule"/>
</dbReference>
<evidence type="ECO:0000259" key="9">
    <source>
        <dbReference type="SMART" id="SM00864"/>
    </source>
</evidence>
<feature type="binding site" evidence="5">
    <location>
        <position position="212"/>
    </location>
    <ligand>
        <name>GTP</name>
        <dbReference type="ChEBI" id="CHEBI:37565"/>
    </ligand>
</feature>
<dbReference type="InterPro" id="IPR024757">
    <property type="entry name" value="FtsZ_C"/>
</dbReference>
<sequence>MFNNFGDDNYGAGYGAGTYGESSPAASEPANNLSGVAKIKVIGVGGAGNNAVNRLIESGLKSAEYIVVNTDNQALARSKAGNRIQIGVKLTKGLGAGADPSVGKAAAEENKDAIQNALKDTDLLFITAGMGGGTGTGAAPVIAKIAKDMKILTVAVVTLPFTFEAKRRMDNATSGVEELRKSVDSIIIIPNDKIREVVPKGTPFPDALKVADEVLRQGIRGIAELIVNPSLINLDFADVKTTLKARGLAHMGIGVAKGEKRISDAVRCAVCSPLLNTTIEGASSVILNVVGGKDLSLDEVWMAADLVKGVIDYSANVIFGACIDENMSDEVEVVIIATGFPAGGQAVTGTEDRSATARKVSALSEKIDRAYNNGMGGMNMAAGGAPTAQTPPAQPYGYAAPASNVYPGNPPAYGQAGYVQQTGYGQPNGYANQGGYTQNGYAQQAYGQPADAQGNYASQPASYAEYPGYRPAPDQGAGYGSPAYGVPAGGAPQGNRSFEPDDPIPDYQQPAAQEPDRKHRPKFVDYFIKKNSDNK</sequence>
<dbReference type="HAMAP" id="MF_00909">
    <property type="entry name" value="FtsZ"/>
    <property type="match status" value="1"/>
</dbReference>
<dbReference type="Proteomes" id="UP000824081">
    <property type="component" value="Unassembled WGS sequence"/>
</dbReference>
<dbReference type="InterPro" id="IPR000158">
    <property type="entry name" value="Cell_div_FtsZ"/>
</dbReference>
<dbReference type="Gene3D" id="3.40.50.1440">
    <property type="entry name" value="Tubulin/FtsZ, GTPase domain"/>
    <property type="match status" value="1"/>
</dbReference>
<dbReference type="InterPro" id="IPR008280">
    <property type="entry name" value="Tub_FtsZ_C"/>
</dbReference>
<proteinExistence type="inferred from homology"/>
<dbReference type="PRINTS" id="PR00423">
    <property type="entry name" value="CELLDVISFTSZ"/>
</dbReference>
<reference evidence="11" key="1">
    <citation type="submission" date="2020-10" db="EMBL/GenBank/DDBJ databases">
        <authorList>
            <person name="Gilroy R."/>
        </authorList>
    </citation>
    <scope>NUCLEOTIDE SEQUENCE</scope>
    <source>
        <strain evidence="11">11687</strain>
    </source>
</reference>
<evidence type="ECO:0000256" key="4">
    <source>
        <dbReference type="ARBA" id="ARBA00023210"/>
    </source>
</evidence>
<dbReference type="PROSITE" id="PS01135">
    <property type="entry name" value="FTSZ_2"/>
    <property type="match status" value="1"/>
</dbReference>
<reference evidence="11" key="2">
    <citation type="journal article" date="2021" name="PeerJ">
        <title>Extensive microbial diversity within the chicken gut microbiome revealed by metagenomics and culture.</title>
        <authorList>
            <person name="Gilroy R."/>
            <person name="Ravi A."/>
            <person name="Getino M."/>
            <person name="Pursley I."/>
            <person name="Horton D.L."/>
            <person name="Alikhan N.F."/>
            <person name="Baker D."/>
            <person name="Gharbi K."/>
            <person name="Hall N."/>
            <person name="Watson M."/>
            <person name="Adriaenssens E.M."/>
            <person name="Foster-Nyarko E."/>
            <person name="Jarju S."/>
            <person name="Secka A."/>
            <person name="Antonio M."/>
            <person name="Oren A."/>
            <person name="Chaudhuri R.R."/>
            <person name="La Ragione R."/>
            <person name="Hildebrand F."/>
            <person name="Pallen M.J."/>
        </authorList>
    </citation>
    <scope>NUCLEOTIDE SEQUENCE</scope>
    <source>
        <strain evidence="11">11687</strain>
    </source>
</reference>
<dbReference type="InterPro" id="IPR036525">
    <property type="entry name" value="Tubulin/FtsZ_GTPase_sf"/>
</dbReference>
<gene>
    <name evidence="5 11" type="primary">ftsZ</name>
    <name evidence="11" type="ORF">IAC57_04290</name>
</gene>
<dbReference type="GO" id="GO:0005737">
    <property type="term" value="C:cytoplasm"/>
    <property type="evidence" value="ECO:0007669"/>
    <property type="project" value="UniProtKB-SubCell"/>
</dbReference>
<dbReference type="GO" id="GO:0000917">
    <property type="term" value="P:division septum assembly"/>
    <property type="evidence" value="ECO:0007669"/>
    <property type="project" value="UniProtKB-KW"/>
</dbReference>
<dbReference type="SMART" id="SM00865">
    <property type="entry name" value="Tubulin_C"/>
    <property type="match status" value="1"/>
</dbReference>
<dbReference type="Gene3D" id="3.30.1330.20">
    <property type="entry name" value="Tubulin/FtsZ, C-terminal domain"/>
    <property type="match status" value="1"/>
</dbReference>
<dbReference type="AlphaFoldDB" id="A0A9D1MFK2"/>
<dbReference type="Pfam" id="PF00091">
    <property type="entry name" value="Tubulin"/>
    <property type="match status" value="1"/>
</dbReference>
<dbReference type="InterPro" id="IPR003008">
    <property type="entry name" value="Tubulin_FtsZ_GTPase"/>
</dbReference>
<dbReference type="PANTHER" id="PTHR30314:SF3">
    <property type="entry name" value="MITOCHONDRIAL DIVISION PROTEIN FSZA"/>
    <property type="match status" value="1"/>
</dbReference>
<evidence type="ECO:0000256" key="5">
    <source>
        <dbReference type="HAMAP-Rule" id="MF_00909"/>
    </source>
</evidence>
<dbReference type="InterPro" id="IPR018316">
    <property type="entry name" value="Tubulin/FtsZ_2-layer-sand-dom"/>
</dbReference>
<dbReference type="InterPro" id="IPR020805">
    <property type="entry name" value="Cell_div_FtsZ_CS"/>
</dbReference>
<evidence type="ECO:0000259" key="10">
    <source>
        <dbReference type="SMART" id="SM00865"/>
    </source>
</evidence>
<dbReference type="Pfam" id="PF12327">
    <property type="entry name" value="FtsZ_C"/>
    <property type="match status" value="1"/>
</dbReference>
<dbReference type="SMART" id="SM00864">
    <property type="entry name" value="Tubulin"/>
    <property type="match status" value="1"/>
</dbReference>